<dbReference type="AlphaFoldDB" id="A0A5A9XJ37"/>
<sequence length="190" mass="20117">MNGEYPPISGPIPCMRRRWAPIRGHLKHSAKESRMDITTGNHIRGVKLQKKFLAVATIACVAILKAAVCCAGGEKDGFSLGYGILRPVATDTTGKSPGLLTAKYGFSLLKNVTPYIGTGVAYALPQDATVTDAPTKLKTGVAGQAGVSFNLSGNSSLVIDYKYLHFTSDPPTSDRSTPPQSLGIGVHIKF</sequence>
<reference evidence="1 2" key="1">
    <citation type="submission" date="2019-04" db="EMBL/GenBank/DDBJ databases">
        <title>Geobacter ruber sp. nov., ferric-reducing bacteria isolated from paddy soil.</title>
        <authorList>
            <person name="Xu Z."/>
            <person name="Masuda Y."/>
            <person name="Itoh H."/>
            <person name="Senoo K."/>
        </authorList>
    </citation>
    <scope>NUCLEOTIDE SEQUENCE [LARGE SCALE GENOMIC DNA]</scope>
    <source>
        <strain evidence="1 2">Red88</strain>
    </source>
</reference>
<accession>A0A5A9XJ37</accession>
<evidence type="ECO:0000313" key="2">
    <source>
        <dbReference type="Proteomes" id="UP000324298"/>
    </source>
</evidence>
<dbReference type="OrthoDB" id="9807574at2"/>
<comment type="caution">
    <text evidence="1">The sequence shown here is derived from an EMBL/GenBank/DDBJ whole genome shotgun (WGS) entry which is preliminary data.</text>
</comment>
<dbReference type="InterPro" id="IPR005618">
    <property type="entry name" value="OMPW"/>
</dbReference>
<evidence type="ECO:0000313" key="1">
    <source>
        <dbReference type="EMBL" id="KAA0893192.1"/>
    </source>
</evidence>
<dbReference type="GO" id="GO:0019867">
    <property type="term" value="C:outer membrane"/>
    <property type="evidence" value="ECO:0007669"/>
    <property type="project" value="InterPro"/>
</dbReference>
<organism evidence="1 2">
    <name type="scientific">Oryzomonas rubra</name>
    <dbReference type="NCBI Taxonomy" id="2509454"/>
    <lineage>
        <taxon>Bacteria</taxon>
        <taxon>Pseudomonadati</taxon>
        <taxon>Thermodesulfobacteriota</taxon>
        <taxon>Desulfuromonadia</taxon>
        <taxon>Geobacterales</taxon>
        <taxon>Geobacteraceae</taxon>
        <taxon>Oryzomonas</taxon>
    </lineage>
</organism>
<dbReference type="InterPro" id="IPR011250">
    <property type="entry name" value="OMP/PagP_B-barrel"/>
</dbReference>
<dbReference type="Gene3D" id="2.40.160.20">
    <property type="match status" value="1"/>
</dbReference>
<name>A0A5A9XJ37_9BACT</name>
<dbReference type="SUPFAM" id="SSF56925">
    <property type="entry name" value="OMPA-like"/>
    <property type="match status" value="1"/>
</dbReference>
<protein>
    <submittedName>
        <fullName evidence="1">Porin family protein</fullName>
    </submittedName>
</protein>
<keyword evidence="2" id="KW-1185">Reference proteome</keyword>
<dbReference type="Proteomes" id="UP000324298">
    <property type="component" value="Unassembled WGS sequence"/>
</dbReference>
<gene>
    <name evidence="1" type="ORF">ET418_05060</name>
</gene>
<dbReference type="EMBL" id="SRSD01000003">
    <property type="protein sequence ID" value="KAA0893192.1"/>
    <property type="molecule type" value="Genomic_DNA"/>
</dbReference>
<proteinExistence type="predicted"/>
<dbReference type="Pfam" id="PF03922">
    <property type="entry name" value="OmpW"/>
    <property type="match status" value="1"/>
</dbReference>